<evidence type="ECO:0000256" key="5">
    <source>
        <dbReference type="SAM" id="MobiDB-lite"/>
    </source>
</evidence>
<dbReference type="InterPro" id="IPR050840">
    <property type="entry name" value="Adaptor_Complx_Large_Subunit"/>
</dbReference>
<evidence type="ECO:0000256" key="3">
    <source>
        <dbReference type="ARBA" id="ARBA00022927"/>
    </source>
</evidence>
<dbReference type="GO" id="GO:0012505">
    <property type="term" value="C:endomembrane system"/>
    <property type="evidence" value="ECO:0007669"/>
    <property type="project" value="UniProtKB-SubCell"/>
</dbReference>
<reference evidence="7 8" key="1">
    <citation type="submission" date="2024-10" db="EMBL/GenBank/DDBJ databases">
        <title>Updated reference genomes for cyclostephanoid diatoms.</title>
        <authorList>
            <person name="Roberts W.R."/>
            <person name="Alverson A.J."/>
        </authorList>
    </citation>
    <scope>NUCLEOTIDE SEQUENCE [LARGE SCALE GENOMIC DNA]</scope>
    <source>
        <strain evidence="7 8">AJA276-08</strain>
    </source>
</reference>
<dbReference type="GO" id="GO:0015031">
    <property type="term" value="P:protein transport"/>
    <property type="evidence" value="ECO:0007669"/>
    <property type="project" value="UniProtKB-KW"/>
</dbReference>
<feature type="compositionally biased region" description="Low complexity" evidence="5">
    <location>
        <begin position="844"/>
        <end position="857"/>
    </location>
</feature>
<gene>
    <name evidence="7" type="ORF">ACHAW5_008369</name>
</gene>
<keyword evidence="8" id="KW-1185">Reference proteome</keyword>
<dbReference type="SMART" id="SM01356">
    <property type="entry name" value="AP4E_app_platf"/>
    <property type="match status" value="1"/>
</dbReference>
<feature type="compositionally biased region" description="Low complexity" evidence="5">
    <location>
        <begin position="720"/>
        <end position="742"/>
    </location>
</feature>
<keyword evidence="3" id="KW-0653">Protein transport</keyword>
<comment type="caution">
    <text evidence="7">The sequence shown here is derived from an EMBL/GenBank/DDBJ whole genome shotgun (WGS) entry which is preliminary data.</text>
</comment>
<protein>
    <recommendedName>
        <fullName evidence="6">AP-4 complex subunit epsilon-1 C-terminal domain-containing protein</fullName>
    </recommendedName>
</protein>
<evidence type="ECO:0000256" key="2">
    <source>
        <dbReference type="ARBA" id="ARBA00022448"/>
    </source>
</evidence>
<accession>A0ABD3MM57</accession>
<dbReference type="AlphaFoldDB" id="A0ABD3MM57"/>
<feature type="domain" description="AP-4 complex subunit epsilon-1 C-terminal" evidence="6">
    <location>
        <begin position="1002"/>
        <end position="1114"/>
    </location>
</feature>
<evidence type="ECO:0000259" key="6">
    <source>
        <dbReference type="SMART" id="SM01356"/>
    </source>
</evidence>
<feature type="compositionally biased region" description="Pro residues" evidence="5">
    <location>
        <begin position="833"/>
        <end position="843"/>
    </location>
</feature>
<feature type="region of interest" description="Disordered" evidence="5">
    <location>
        <begin position="686"/>
        <end position="742"/>
    </location>
</feature>
<feature type="region of interest" description="Disordered" evidence="5">
    <location>
        <begin position="826"/>
        <end position="873"/>
    </location>
</feature>
<dbReference type="Gene3D" id="1.25.10.10">
    <property type="entry name" value="Leucine-rich Repeat Variant"/>
    <property type="match status" value="1"/>
</dbReference>
<proteinExistence type="predicted"/>
<name>A0ABD3MM57_9STRA</name>
<keyword evidence="2" id="KW-0813">Transport</keyword>
<dbReference type="InterPro" id="IPR011989">
    <property type="entry name" value="ARM-like"/>
</dbReference>
<dbReference type="Proteomes" id="UP001530315">
    <property type="component" value="Unassembled WGS sequence"/>
</dbReference>
<dbReference type="InterPro" id="IPR016024">
    <property type="entry name" value="ARM-type_fold"/>
</dbReference>
<evidence type="ECO:0000313" key="7">
    <source>
        <dbReference type="EMBL" id="KAL3763931.1"/>
    </source>
</evidence>
<feature type="compositionally biased region" description="Low complexity" evidence="5">
    <location>
        <begin position="864"/>
        <end position="873"/>
    </location>
</feature>
<dbReference type="Pfam" id="PF14807">
    <property type="entry name" value="AP4E_app_platf"/>
    <property type="match status" value="1"/>
</dbReference>
<dbReference type="GO" id="GO:0005737">
    <property type="term" value="C:cytoplasm"/>
    <property type="evidence" value="ECO:0007669"/>
    <property type="project" value="UniProtKB-ARBA"/>
</dbReference>
<dbReference type="Pfam" id="PF01602">
    <property type="entry name" value="Adaptin_N"/>
    <property type="match status" value="1"/>
</dbReference>
<dbReference type="EMBL" id="JALLAZ020001788">
    <property type="protein sequence ID" value="KAL3763931.1"/>
    <property type="molecule type" value="Genomic_DNA"/>
</dbReference>
<evidence type="ECO:0000256" key="1">
    <source>
        <dbReference type="ARBA" id="ARBA00004308"/>
    </source>
</evidence>
<sequence>MSGMHLSKEFFELIKAIGESKSKQEEDRIIMREVNTLKKKLESGGAGGGSSPSLGMIPGSPLLPGAVGAAGGNGLNTNKKKAREFLVRVLYVEMLGHDGGFGYIKAVELAASQSIIHKRTGYLVCSCCLSPEHEFRFMLINQMQRDLISSNLLEACGALIAVTTLITADLVGTVSTQVMALLDHTAETVRKKAIIALHRLHQLAPDTVTRRELVEKVRKVLCDRDPAVMGATLNVIEALARVDDQPFKDLVPSLISILKQICERRLPSEFDYHRIPAPWIQMKIVRILSIIGKNDVTSSEGMYEILLDCLRKAEESRINASDAIVYECVRCITNIYPNPVLLDAAGASISRFLSSPVKNLRYLGVTGLASIVERHPKYAADHQLAVIECLEDQDETLLRKTLDLLYRMTNPVNVAFITDRLLHFLRGSTDPYLKSDLTAKICNISERYAPNNAWYVRTITELFKIAGDLVDPAVATNLMSLIAEGTGSEEDDEEADMVLRKQAVELYVNLLSNPPNRMPRVLVETLAWVLGEYGYLSSAMPLDAIIDGMCTLLQSGSTARLGGGAPSTRRLILSAIMKMVAQYGSCPTAAAKLIDAYTKSSDPDAQRRCLEFQTILTQAPYLLEEVFPVDASLEDVEVDVNMSFFDGLVSEAISNGARPYQKIEGDDDDDVNAYVANIASSFKTKPYEKPPEKGYGQHPMHGLSGMGSTTMGPGGSANVALPPGSSSGAGGPLAAAAPTAHSANPGEPQLVLRNVANVWGKQPVPAPAPAAFVSSPSSFASRTPAPAPAGYGGFGASAPAAALPLAPVKTAGQLEKERMAAALFGGISGSSSPLPPPPPPAPIRPAAMATPHATPAASVPQPTPSSAAFTPSPVTPAVSAPEVDLLGFDMEATITAPTTSVDMLAPTPYVAEPVPVPPAAPPTPSPAAPAPTPADPCKFYVYCRLFSLITTALFINTFMKSHMVVAAAGLLDGFAEVSPLPSFSLTSALDSAKFEFGGAPIAPLTITTPQFGERWGQCPSTHPINIPSSTSSSTLLKFMGICERAGLHKVEEIAATNEGIAACMTGGGSSVALVHGKIFPLPGGTSSRVTVTVKSTDPQLGLSLSMYLQNKGFTEVGGSFISAK</sequence>
<evidence type="ECO:0000256" key="4">
    <source>
        <dbReference type="ARBA" id="ARBA00023136"/>
    </source>
</evidence>
<keyword evidence="4" id="KW-0472">Membrane</keyword>
<dbReference type="SUPFAM" id="SSF48371">
    <property type="entry name" value="ARM repeat"/>
    <property type="match status" value="1"/>
</dbReference>
<dbReference type="InterPro" id="IPR028269">
    <property type="entry name" value="AP4E1_C"/>
</dbReference>
<comment type="subcellular location">
    <subcellularLocation>
        <location evidence="1">Endomembrane system</location>
    </subcellularLocation>
</comment>
<dbReference type="InterPro" id="IPR002553">
    <property type="entry name" value="Clathrin/coatomer_adapt-like_N"/>
</dbReference>
<dbReference type="PANTHER" id="PTHR22780">
    <property type="entry name" value="ADAPTIN, ALPHA/GAMMA/EPSILON"/>
    <property type="match status" value="1"/>
</dbReference>
<feature type="compositionally biased region" description="Low complexity" evidence="5">
    <location>
        <begin position="702"/>
        <end position="711"/>
    </location>
</feature>
<evidence type="ECO:0000313" key="8">
    <source>
        <dbReference type="Proteomes" id="UP001530315"/>
    </source>
</evidence>
<dbReference type="PRINTS" id="PR01217">
    <property type="entry name" value="PRICHEXTENSN"/>
</dbReference>
<organism evidence="7 8">
    <name type="scientific">Stephanodiscus triporus</name>
    <dbReference type="NCBI Taxonomy" id="2934178"/>
    <lineage>
        <taxon>Eukaryota</taxon>
        <taxon>Sar</taxon>
        <taxon>Stramenopiles</taxon>
        <taxon>Ochrophyta</taxon>
        <taxon>Bacillariophyta</taxon>
        <taxon>Coscinodiscophyceae</taxon>
        <taxon>Thalassiosirophycidae</taxon>
        <taxon>Stephanodiscales</taxon>
        <taxon>Stephanodiscaceae</taxon>
        <taxon>Stephanodiscus</taxon>
    </lineage>
</organism>